<feature type="transmembrane region" description="Helical" evidence="10">
    <location>
        <begin position="755"/>
        <end position="775"/>
    </location>
</feature>
<keyword evidence="6" id="KW-0067">ATP-binding</keyword>
<dbReference type="InterPro" id="IPR006068">
    <property type="entry name" value="ATPase_P-typ_cation-transptr_C"/>
</dbReference>
<evidence type="ECO:0000256" key="7">
    <source>
        <dbReference type="ARBA" id="ARBA00022967"/>
    </source>
</evidence>
<keyword evidence="8 10" id="KW-1133">Transmembrane helix</keyword>
<keyword evidence="4 10" id="KW-0812">Transmembrane</keyword>
<feature type="transmembrane region" description="Helical" evidence="10">
    <location>
        <begin position="67"/>
        <end position="87"/>
    </location>
</feature>
<feature type="transmembrane region" description="Helical" evidence="10">
    <location>
        <begin position="722"/>
        <end position="743"/>
    </location>
</feature>
<dbReference type="SUPFAM" id="SSF81653">
    <property type="entry name" value="Calcium ATPase, transduction domain A"/>
    <property type="match status" value="1"/>
</dbReference>
<evidence type="ECO:0000256" key="4">
    <source>
        <dbReference type="ARBA" id="ARBA00022692"/>
    </source>
</evidence>
<dbReference type="Gene3D" id="2.70.150.10">
    <property type="entry name" value="Calcium-transporting ATPase, cytoplasmic transduction domain A"/>
    <property type="match status" value="1"/>
</dbReference>
<name>A0AAN1UTX0_SYNEL</name>
<dbReference type="SFLD" id="SFLDG00002">
    <property type="entry name" value="C1.7:_P-type_atpase_like"/>
    <property type="match status" value="1"/>
</dbReference>
<dbReference type="InterPro" id="IPR023298">
    <property type="entry name" value="ATPase_P-typ_TM_dom_sf"/>
</dbReference>
<organism evidence="12 13">
    <name type="scientific">Synechococcus elongatus PCC 11801</name>
    <dbReference type="NCBI Taxonomy" id="2219813"/>
    <lineage>
        <taxon>Bacteria</taxon>
        <taxon>Bacillati</taxon>
        <taxon>Cyanobacteriota</taxon>
        <taxon>Cyanophyceae</taxon>
        <taxon>Synechococcales</taxon>
        <taxon>Synechococcaceae</taxon>
        <taxon>Synechococcus</taxon>
    </lineage>
</organism>
<dbReference type="InterPro" id="IPR004014">
    <property type="entry name" value="ATPase_P-typ_cation-transptr_N"/>
</dbReference>
<dbReference type="GO" id="GO:0005886">
    <property type="term" value="C:plasma membrane"/>
    <property type="evidence" value="ECO:0007669"/>
    <property type="project" value="UniProtKB-SubCell"/>
</dbReference>
<dbReference type="Proteomes" id="UP000267249">
    <property type="component" value="Chromosome"/>
</dbReference>
<evidence type="ECO:0000256" key="2">
    <source>
        <dbReference type="ARBA" id="ARBA00005675"/>
    </source>
</evidence>
<dbReference type="Pfam" id="PF13246">
    <property type="entry name" value="Cation_ATPase"/>
    <property type="match status" value="1"/>
</dbReference>
<dbReference type="Pfam" id="PF00689">
    <property type="entry name" value="Cation_ATPase_C"/>
    <property type="match status" value="1"/>
</dbReference>
<dbReference type="InterPro" id="IPR044492">
    <property type="entry name" value="P_typ_ATPase_HD_dom"/>
</dbReference>
<dbReference type="PRINTS" id="PR00120">
    <property type="entry name" value="HATPASE"/>
</dbReference>
<dbReference type="SFLD" id="SFLDS00003">
    <property type="entry name" value="Haloacid_Dehalogenase"/>
    <property type="match status" value="1"/>
</dbReference>
<evidence type="ECO:0000313" key="13">
    <source>
        <dbReference type="Proteomes" id="UP000267249"/>
    </source>
</evidence>
<dbReference type="InterPro" id="IPR023214">
    <property type="entry name" value="HAD_sf"/>
</dbReference>
<dbReference type="FunFam" id="3.40.50.1000:FF:000028">
    <property type="entry name" value="Calcium-transporting P-type ATPase, putative"/>
    <property type="match status" value="1"/>
</dbReference>
<dbReference type="Pfam" id="PF00122">
    <property type="entry name" value="E1-E2_ATPase"/>
    <property type="match status" value="1"/>
</dbReference>
<accession>A0AAN1UTX0</accession>
<evidence type="ECO:0000256" key="8">
    <source>
        <dbReference type="ARBA" id="ARBA00022989"/>
    </source>
</evidence>
<feature type="transmembrane region" description="Helical" evidence="10">
    <location>
        <begin position="298"/>
        <end position="321"/>
    </location>
</feature>
<keyword evidence="7" id="KW-1278">Translocase</keyword>
<comment type="similarity">
    <text evidence="2">Belongs to the cation transport ATPase (P-type) (TC 3.A.3) family. Type IIA subfamily.</text>
</comment>
<proteinExistence type="inferred from homology"/>
<dbReference type="InterPro" id="IPR059000">
    <property type="entry name" value="ATPase_P-type_domA"/>
</dbReference>
<dbReference type="InterPro" id="IPR018303">
    <property type="entry name" value="ATPase_P-typ_P_site"/>
</dbReference>
<dbReference type="SUPFAM" id="SSF81660">
    <property type="entry name" value="Metal cation-transporting ATPase, ATP-binding domain N"/>
    <property type="match status" value="1"/>
</dbReference>
<dbReference type="SUPFAM" id="SSF56784">
    <property type="entry name" value="HAD-like"/>
    <property type="match status" value="1"/>
</dbReference>
<dbReference type="InterPro" id="IPR001757">
    <property type="entry name" value="P_typ_ATPase"/>
</dbReference>
<dbReference type="AlphaFoldDB" id="A0AAN1UTX0"/>
<sequence>MTDSASSPRLQASWHALPPEEVVTQLQTDAQAGLTAEQAAERLAELGPNELVEGDRRSNWQILRDQFANVMLLMLIAVALISAGLDIHQGLQTGSLPFPKDAIAIFTVVFLNAALGFFQERGAEKALQALRRYAAQQVQVVRSGQRLLVDASALVPGDLCLLEAGDRVPADGRLLEAVNLQTREASLTGEAEGVLKDASAQFPIETLLGDRDNCVFAGTDILQGRGLMFVTATGMATELGKIAAALQSVQTEPTPLQKRMTQLGQVLVSGSLILVGLVIGGGLWLAPPGLNFGDLVEVSLSMAVAVVPEGLPAVITVTLALGTQRMVRRQALIRRLPAVETLGSVTAICSDKTGTLTQNRMVVRQLALPSQAIAVSGNGYAPEGSFQTETGEVLSLADHELRSLLAAALLCSDAVLQQAERDWEILGDPTEGALVTAAAKAGFWRMALAADWPRVAELPFNADRKRMSVVVTNGQATLLGTEAPLVLISKGSPELLLPLCQSIRQGDRTLLLTNEHRAHIQATCDRWASQGLRLLGVAMRSLESTPKDVAAAEEDLIWLGLFGMQDPPRPQAQAAVEKCRAAGIRPLMITGDHPLTARAIAAELGIADLQSSVVTGRELETMSAAELSQSVREVSVYARVSPEHKLRIVQSLQQQGQIVAMTGDGVNDAPALKQADIGVAMGITGTDVSQEASDMVLLDDNFSTIVAAVEEGRVVYGNIRRFIRYILGSNVGEVLTIASAPLLGLSGVPLSPLQILWMNLVTDGVPALALAVEPGQPNTMRRPPHDPREGIFARGLGNYIVRIGIVLAIIAIALMIWAYQHCQIPVEGLSPDRWKTMVFTVLCLSQMGHAIAVRSKTELTLKIDPFSNPALLWSVLLTSGLQLLLVYWRPLQIFFGTQPISAIELLICLGFSSLVFVWIELEKLVISRWEAR</sequence>
<comment type="subcellular location">
    <subcellularLocation>
        <location evidence="1">Cell membrane</location>
        <topology evidence="1">Multi-pass membrane protein</topology>
    </subcellularLocation>
</comment>
<dbReference type="SFLD" id="SFLDF00027">
    <property type="entry name" value="p-type_atpase"/>
    <property type="match status" value="1"/>
</dbReference>
<evidence type="ECO:0000256" key="1">
    <source>
        <dbReference type="ARBA" id="ARBA00004651"/>
    </source>
</evidence>
<feature type="transmembrane region" description="Helical" evidence="10">
    <location>
        <begin position="102"/>
        <end position="118"/>
    </location>
</feature>
<evidence type="ECO:0000313" key="12">
    <source>
        <dbReference type="EMBL" id="AZB71993.1"/>
    </source>
</evidence>
<dbReference type="Gene3D" id="3.40.1110.10">
    <property type="entry name" value="Calcium-transporting ATPase, cytoplasmic domain N"/>
    <property type="match status" value="1"/>
</dbReference>
<dbReference type="SUPFAM" id="SSF81665">
    <property type="entry name" value="Calcium ATPase, transmembrane domain M"/>
    <property type="match status" value="1"/>
</dbReference>
<gene>
    <name evidence="12" type="ORF">DOP62_03950</name>
</gene>
<feature type="domain" description="Cation-transporting P-type ATPase N-terminal" evidence="11">
    <location>
        <begin position="13"/>
        <end position="87"/>
    </location>
</feature>
<feature type="transmembrane region" description="Helical" evidence="10">
    <location>
        <begin position="266"/>
        <end position="286"/>
    </location>
</feature>
<dbReference type="PANTHER" id="PTHR43294:SF21">
    <property type="entry name" value="CATION TRANSPORTING ATPASE"/>
    <property type="match status" value="1"/>
</dbReference>
<dbReference type="NCBIfam" id="TIGR01494">
    <property type="entry name" value="ATPase_P-type"/>
    <property type="match status" value="2"/>
</dbReference>
<dbReference type="Gene3D" id="1.20.1110.10">
    <property type="entry name" value="Calcium-transporting ATPase, transmembrane domain"/>
    <property type="match status" value="1"/>
</dbReference>
<dbReference type="Pfam" id="PF00690">
    <property type="entry name" value="Cation_ATPase_N"/>
    <property type="match status" value="1"/>
</dbReference>
<feature type="transmembrane region" description="Helical" evidence="10">
    <location>
        <begin position="866"/>
        <end position="888"/>
    </location>
</feature>
<feature type="transmembrane region" description="Helical" evidence="10">
    <location>
        <begin position="837"/>
        <end position="854"/>
    </location>
</feature>
<dbReference type="PANTHER" id="PTHR43294">
    <property type="entry name" value="SODIUM/POTASSIUM-TRANSPORTING ATPASE SUBUNIT ALPHA"/>
    <property type="match status" value="1"/>
</dbReference>
<dbReference type="EMBL" id="CP030139">
    <property type="protein sequence ID" value="AZB71993.1"/>
    <property type="molecule type" value="Genomic_DNA"/>
</dbReference>
<dbReference type="InterPro" id="IPR036412">
    <property type="entry name" value="HAD-like_sf"/>
</dbReference>
<evidence type="ECO:0000256" key="6">
    <source>
        <dbReference type="ARBA" id="ARBA00022840"/>
    </source>
</evidence>
<dbReference type="InterPro" id="IPR050510">
    <property type="entry name" value="Cation_transp_ATPase_P-type"/>
</dbReference>
<keyword evidence="9 10" id="KW-0472">Membrane</keyword>
<dbReference type="PRINTS" id="PR00119">
    <property type="entry name" value="CATATPASE"/>
</dbReference>
<dbReference type="InterPro" id="IPR008250">
    <property type="entry name" value="ATPase_P-typ_transduc_dom_A_sf"/>
</dbReference>
<feature type="transmembrane region" description="Helical" evidence="10">
    <location>
        <begin position="796"/>
        <end position="817"/>
    </location>
</feature>
<evidence type="ECO:0000256" key="5">
    <source>
        <dbReference type="ARBA" id="ARBA00022741"/>
    </source>
</evidence>
<feature type="transmembrane region" description="Helical" evidence="10">
    <location>
        <begin position="900"/>
        <end position="919"/>
    </location>
</feature>
<protein>
    <submittedName>
        <fullName evidence="12">Cation-translocating P-type ATPase</fullName>
    </submittedName>
</protein>
<keyword evidence="5" id="KW-0547">Nucleotide-binding</keyword>
<evidence type="ECO:0000256" key="9">
    <source>
        <dbReference type="ARBA" id="ARBA00023136"/>
    </source>
</evidence>
<dbReference type="FunFam" id="3.40.50.1000:FF:000001">
    <property type="entry name" value="Phospholipid-transporting ATPase IC"/>
    <property type="match status" value="1"/>
</dbReference>
<dbReference type="SMART" id="SM00831">
    <property type="entry name" value="Cation_ATPase_N"/>
    <property type="match status" value="1"/>
</dbReference>
<reference evidence="12 13" key="1">
    <citation type="journal article" date="2018" name="Sci. Rep.">
        <title>Genome Features and Biochemical Characteristics of a Robust, Fast Growing and Naturally Transformable Cyanobacterium Synechococcus elongatus PCC 11801 Isolated from India.</title>
        <authorList>
            <person name="Jaiswal D."/>
            <person name="Sengupta A."/>
            <person name="Sohoni S."/>
            <person name="Sengupta S."/>
            <person name="Phadnavis A.G."/>
            <person name="Pakrasi H.B."/>
            <person name="Wangikar P.P."/>
        </authorList>
    </citation>
    <scope>NUCLEOTIDE SEQUENCE [LARGE SCALE GENOMIC DNA]</scope>
    <source>
        <strain evidence="12 13">PCC 11801</strain>
    </source>
</reference>
<keyword evidence="3" id="KW-1003">Cell membrane</keyword>
<dbReference type="InterPro" id="IPR023299">
    <property type="entry name" value="ATPase_P-typ_cyto_dom_N"/>
</dbReference>
<dbReference type="RefSeq" id="WP_208675773.1">
    <property type="nucleotide sequence ID" value="NZ_CP030139.2"/>
</dbReference>
<evidence type="ECO:0000259" key="11">
    <source>
        <dbReference type="SMART" id="SM00831"/>
    </source>
</evidence>
<dbReference type="GO" id="GO:0005524">
    <property type="term" value="F:ATP binding"/>
    <property type="evidence" value="ECO:0007669"/>
    <property type="project" value="UniProtKB-KW"/>
</dbReference>
<evidence type="ECO:0000256" key="3">
    <source>
        <dbReference type="ARBA" id="ARBA00022475"/>
    </source>
</evidence>
<dbReference type="PROSITE" id="PS00154">
    <property type="entry name" value="ATPASE_E1_E2"/>
    <property type="match status" value="1"/>
</dbReference>
<evidence type="ECO:0000256" key="10">
    <source>
        <dbReference type="SAM" id="Phobius"/>
    </source>
</evidence>
<dbReference type="Gene3D" id="3.40.50.1000">
    <property type="entry name" value="HAD superfamily/HAD-like"/>
    <property type="match status" value="1"/>
</dbReference>
<dbReference type="GO" id="GO:0016887">
    <property type="term" value="F:ATP hydrolysis activity"/>
    <property type="evidence" value="ECO:0007669"/>
    <property type="project" value="InterPro"/>
</dbReference>